<gene>
    <name evidence="1" type="ORF">FCC1311_104452</name>
</gene>
<dbReference type="AlphaFoldDB" id="A0A2R5H0E2"/>
<dbReference type="Proteomes" id="UP000241890">
    <property type="component" value="Unassembled WGS sequence"/>
</dbReference>
<accession>A0A2R5H0E2</accession>
<dbReference type="Gene3D" id="1.25.40.10">
    <property type="entry name" value="Tetratricopeptide repeat domain"/>
    <property type="match status" value="1"/>
</dbReference>
<reference evidence="1 2" key="1">
    <citation type="submission" date="2017-12" db="EMBL/GenBank/DDBJ databases">
        <title>Sequencing, de novo assembly and annotation of complete genome of a new Thraustochytrid species, strain FCC1311.</title>
        <authorList>
            <person name="Sedici K."/>
            <person name="Godart F."/>
            <person name="Aiese Cigliano R."/>
            <person name="Sanseverino W."/>
            <person name="Barakat M."/>
            <person name="Ortet P."/>
            <person name="Marechal E."/>
            <person name="Cagnac O."/>
            <person name="Amato A."/>
        </authorList>
    </citation>
    <scope>NUCLEOTIDE SEQUENCE [LARGE SCALE GENOMIC DNA]</scope>
</reference>
<organism evidence="1 2">
    <name type="scientific">Hondaea fermentalgiana</name>
    <dbReference type="NCBI Taxonomy" id="2315210"/>
    <lineage>
        <taxon>Eukaryota</taxon>
        <taxon>Sar</taxon>
        <taxon>Stramenopiles</taxon>
        <taxon>Bigyra</taxon>
        <taxon>Labyrinthulomycetes</taxon>
        <taxon>Thraustochytrida</taxon>
        <taxon>Thraustochytriidae</taxon>
        <taxon>Hondaea</taxon>
    </lineage>
</organism>
<dbReference type="InterPro" id="IPR011990">
    <property type="entry name" value="TPR-like_helical_dom_sf"/>
</dbReference>
<dbReference type="OrthoDB" id="1427555at2759"/>
<evidence type="ECO:0000313" key="2">
    <source>
        <dbReference type="Proteomes" id="UP000241890"/>
    </source>
</evidence>
<keyword evidence="2" id="KW-1185">Reference proteome</keyword>
<protein>
    <submittedName>
        <fullName evidence="1">Tetratricopeptide repeat protein 38</fullName>
    </submittedName>
</protein>
<evidence type="ECO:0000313" key="1">
    <source>
        <dbReference type="EMBL" id="GBG34221.1"/>
    </source>
</evidence>
<dbReference type="InParanoid" id="A0A2R5H0E2"/>
<proteinExistence type="predicted"/>
<sequence length="565" mass="61560">MRASIAMQRVKTAGARGARALATHASTASKVTCVYGGMQLTVGGDDYAALKHAETFGDIAAAFSCGHGQPATEAEALVRSGAILCGSAEALWGLTRLFERKPWRSTRDELQEPLAALDARMHALANDPIVSEEPSEDAVCLVAATRALGDNDAVRAVQIFEDRLLTNPFNIVALRSLQEIYMRRGDTDRALACVERTLSEWLPELPSFPAVQGLHANALFACGFLGEGERIAGEALATEYNQGMAAMATAHGFLKSYRFRECVRLTRELEHVFEASLRPVSSLAGEFYYTQAIAALQCAKFRPALQHTDTLLSFPETWPQSWPQATLTLWRSLVLGGDDEWILHHDQEMPRFDLRKLFQASKDAPSSPSITDRFNIIARVPDAVQATPETARTDPSLHFHKVLVALGQGDRARAADLTAMCKDSSLLLTVCEAFLLRADGQFAQAAKALSLTQGEWSAVLGRATDAELLAIVHCECTLRAANIDVRSADPLQQNVVRPGSSEENLLALREARALMSQRTLRNPNDPCAWNFFARVLAAMGNDEVAAGASRRAKELGFQQGGYSSF</sequence>
<name>A0A2R5H0E2_9STRA</name>
<dbReference type="SUPFAM" id="SSF48452">
    <property type="entry name" value="TPR-like"/>
    <property type="match status" value="1"/>
</dbReference>
<comment type="caution">
    <text evidence="1">The sequence shown here is derived from an EMBL/GenBank/DDBJ whole genome shotgun (WGS) entry which is preliminary data.</text>
</comment>
<dbReference type="EMBL" id="BEYU01000184">
    <property type="protein sequence ID" value="GBG34221.1"/>
    <property type="molecule type" value="Genomic_DNA"/>
</dbReference>